<dbReference type="PANTHER" id="PTHR46165:SF2">
    <property type="entry name" value="SET AND MYND DOMAIN-CONTAINING PROTEIN 4"/>
    <property type="match status" value="1"/>
</dbReference>
<organism evidence="5 6">
    <name type="scientific">Tigriopus californicus</name>
    <name type="common">Marine copepod</name>
    <dbReference type="NCBI Taxonomy" id="6832"/>
    <lineage>
        <taxon>Eukaryota</taxon>
        <taxon>Metazoa</taxon>
        <taxon>Ecdysozoa</taxon>
        <taxon>Arthropoda</taxon>
        <taxon>Crustacea</taxon>
        <taxon>Multicrustacea</taxon>
        <taxon>Hexanauplia</taxon>
        <taxon>Copepoda</taxon>
        <taxon>Harpacticoida</taxon>
        <taxon>Harpacticidae</taxon>
        <taxon>Tigriopus</taxon>
    </lineage>
</organism>
<sequence>MALAETKTKPNQYTEKIRAFFGSESSLREFEALSNNGDRIEFLFRHPFVETLFKKNALDIKNEGRPHGKSICESKRQRELGNQAFKAGNDEKALRFYNEAMAYAPWRGGESAEIIKSPHMGAIKSSDDFAFSVANRSAALFRLQRYSETLVDVDLALAAHHPKPEKLVERKVRCLIALDAPWLDIQDAAQSQNIKEETLRLWQEEFMKALQLRSLSSKSQAKNEVPSDPTHIRREASLPVIKETNPNIPAFCNAVEVAYRPERGRFGVASRDISFGEVLLVEEPTAVVLKDQELLDHCENCFRDV</sequence>
<feature type="repeat" description="TPR" evidence="4">
    <location>
        <begin position="74"/>
        <end position="107"/>
    </location>
</feature>
<dbReference type="PROSITE" id="PS50005">
    <property type="entry name" value="TPR"/>
    <property type="match status" value="1"/>
</dbReference>
<keyword evidence="2" id="KW-0808">Transferase</keyword>
<dbReference type="Proteomes" id="UP000318571">
    <property type="component" value="Chromosome 7"/>
</dbReference>
<keyword evidence="6" id="KW-1185">Reference proteome</keyword>
<dbReference type="PANTHER" id="PTHR46165">
    <property type="entry name" value="SET AND MYND DOMAIN-CONTAINING PROTEIN 4"/>
    <property type="match status" value="1"/>
</dbReference>
<dbReference type="Gene3D" id="2.170.270.10">
    <property type="entry name" value="SET domain"/>
    <property type="match status" value="1"/>
</dbReference>
<dbReference type="InterPro" id="IPR019734">
    <property type="entry name" value="TPR_rpt"/>
</dbReference>
<keyword evidence="3" id="KW-0949">S-adenosyl-L-methionine</keyword>
<evidence type="ECO:0000256" key="1">
    <source>
        <dbReference type="ARBA" id="ARBA00022603"/>
    </source>
</evidence>
<dbReference type="GO" id="GO:0032259">
    <property type="term" value="P:methylation"/>
    <property type="evidence" value="ECO:0007669"/>
    <property type="project" value="UniProtKB-KW"/>
</dbReference>
<dbReference type="GO" id="GO:0042826">
    <property type="term" value="F:histone deacetylase binding"/>
    <property type="evidence" value="ECO:0007669"/>
    <property type="project" value="TreeGrafter"/>
</dbReference>
<dbReference type="OMA" id="PTHIRRE"/>
<dbReference type="InterPro" id="IPR046341">
    <property type="entry name" value="SET_dom_sf"/>
</dbReference>
<dbReference type="SUPFAM" id="SSF48452">
    <property type="entry name" value="TPR-like"/>
    <property type="match status" value="1"/>
</dbReference>
<comment type="caution">
    <text evidence="5">The sequence shown here is derived from an EMBL/GenBank/DDBJ whole genome shotgun (WGS) entry which is preliminary data.</text>
</comment>
<evidence type="ECO:0008006" key="7">
    <source>
        <dbReference type="Google" id="ProtNLM"/>
    </source>
</evidence>
<keyword evidence="1" id="KW-0489">Methyltransferase</keyword>
<keyword evidence="4" id="KW-0802">TPR repeat</keyword>
<dbReference type="Gene3D" id="1.25.40.10">
    <property type="entry name" value="Tetratricopeptide repeat domain"/>
    <property type="match status" value="1"/>
</dbReference>
<dbReference type="InterPro" id="IPR011990">
    <property type="entry name" value="TPR-like_helical_dom_sf"/>
</dbReference>
<dbReference type="GO" id="GO:0005737">
    <property type="term" value="C:cytoplasm"/>
    <property type="evidence" value="ECO:0007669"/>
    <property type="project" value="TreeGrafter"/>
</dbReference>
<evidence type="ECO:0000313" key="6">
    <source>
        <dbReference type="Proteomes" id="UP000318571"/>
    </source>
</evidence>
<protein>
    <recommendedName>
        <fullName evidence="7">SET domain-containing protein</fullName>
    </recommendedName>
</protein>
<accession>A0A553P3Y7</accession>
<dbReference type="InterPro" id="IPR052097">
    <property type="entry name" value="SET-MYND_domain_protein"/>
</dbReference>
<evidence type="ECO:0000256" key="3">
    <source>
        <dbReference type="ARBA" id="ARBA00022691"/>
    </source>
</evidence>
<evidence type="ECO:0000256" key="2">
    <source>
        <dbReference type="ARBA" id="ARBA00022679"/>
    </source>
</evidence>
<evidence type="ECO:0000313" key="5">
    <source>
        <dbReference type="EMBL" id="TRY72404.1"/>
    </source>
</evidence>
<dbReference type="STRING" id="6832.A0A553P3Y7"/>
<dbReference type="GO" id="GO:0008168">
    <property type="term" value="F:methyltransferase activity"/>
    <property type="evidence" value="ECO:0007669"/>
    <property type="project" value="UniProtKB-KW"/>
</dbReference>
<dbReference type="EMBL" id="VCGU01000008">
    <property type="protein sequence ID" value="TRY72404.1"/>
    <property type="molecule type" value="Genomic_DNA"/>
</dbReference>
<dbReference type="GO" id="GO:0005634">
    <property type="term" value="C:nucleus"/>
    <property type="evidence" value="ECO:0007669"/>
    <property type="project" value="TreeGrafter"/>
</dbReference>
<gene>
    <name evidence="5" type="ORF">TCAL_00296</name>
</gene>
<evidence type="ECO:0000256" key="4">
    <source>
        <dbReference type="PROSITE-ProRule" id="PRU00339"/>
    </source>
</evidence>
<reference evidence="5 6" key="1">
    <citation type="journal article" date="2018" name="Nat. Ecol. Evol.">
        <title>Genomic signatures of mitonuclear coevolution across populations of Tigriopus californicus.</title>
        <authorList>
            <person name="Barreto F.S."/>
            <person name="Watson E.T."/>
            <person name="Lima T.G."/>
            <person name="Willett C.S."/>
            <person name="Edmands S."/>
            <person name="Li W."/>
            <person name="Burton R.S."/>
        </authorList>
    </citation>
    <scope>NUCLEOTIDE SEQUENCE [LARGE SCALE GENOMIC DNA]</scope>
    <source>
        <strain evidence="5 6">San Diego</strain>
    </source>
</reference>
<proteinExistence type="predicted"/>
<name>A0A553P3Y7_TIGCA</name>
<dbReference type="AlphaFoldDB" id="A0A553P3Y7"/>